<evidence type="ECO:0000256" key="7">
    <source>
        <dbReference type="ARBA" id="ARBA00023022"/>
    </source>
</evidence>
<keyword evidence="7" id="KW-0044">Antibiotic</keyword>
<evidence type="ECO:0000256" key="2">
    <source>
        <dbReference type="ARBA" id="ARBA00007550"/>
    </source>
</evidence>
<evidence type="ECO:0000256" key="9">
    <source>
        <dbReference type="SAM" id="SignalP"/>
    </source>
</evidence>
<keyword evidence="4" id="KW-0929">Antimicrobial</keyword>
<evidence type="ECO:0000256" key="8">
    <source>
        <dbReference type="SAM" id="MobiDB-lite"/>
    </source>
</evidence>
<dbReference type="AlphaFoldDB" id="A0A1I8PF92"/>
<feature type="chain" id="PRO_5009326678" description="Attacin C-terminal domain-containing protein" evidence="9">
    <location>
        <begin position="20"/>
        <end position="96"/>
    </location>
</feature>
<accession>A0A1I8PF92</accession>
<comment type="similarity">
    <text evidence="2">Belongs to the attacin/sarcotoxin-2 family.</text>
</comment>
<evidence type="ECO:0000256" key="3">
    <source>
        <dbReference type="ARBA" id="ARBA00022525"/>
    </source>
</evidence>
<dbReference type="STRING" id="35570.A0A1I8PF92"/>
<evidence type="ECO:0000313" key="12">
    <source>
        <dbReference type="Proteomes" id="UP000095300"/>
    </source>
</evidence>
<protein>
    <recommendedName>
        <fullName evidence="10">Attacin C-terminal domain-containing protein</fullName>
    </recommendedName>
</protein>
<dbReference type="GO" id="GO:0042742">
    <property type="term" value="P:defense response to bacterium"/>
    <property type="evidence" value="ECO:0007669"/>
    <property type="project" value="UniProtKB-KW"/>
</dbReference>
<dbReference type="EnsemblMetazoa" id="SCAU007513-RA">
    <property type="protein sequence ID" value="SCAU007513-PA"/>
    <property type="gene ID" value="SCAU007513"/>
</dbReference>
<dbReference type="Pfam" id="PF03769">
    <property type="entry name" value="Attacin_C"/>
    <property type="match status" value="1"/>
</dbReference>
<feature type="signal peptide" evidence="9">
    <location>
        <begin position="1"/>
        <end position="19"/>
    </location>
</feature>
<evidence type="ECO:0000313" key="11">
    <source>
        <dbReference type="EnsemblMetazoa" id="SCAU007513-PA"/>
    </source>
</evidence>
<dbReference type="VEuPathDB" id="VectorBase:SCAU007513"/>
<dbReference type="InterPro" id="IPR005521">
    <property type="entry name" value="Attacin_C"/>
</dbReference>
<reference evidence="11" key="1">
    <citation type="submission" date="2020-05" db="UniProtKB">
        <authorList>
            <consortium name="EnsemblMetazoa"/>
        </authorList>
    </citation>
    <scope>IDENTIFICATION</scope>
    <source>
        <strain evidence="11">USDA</strain>
    </source>
</reference>
<evidence type="ECO:0000256" key="4">
    <source>
        <dbReference type="ARBA" id="ARBA00022529"/>
    </source>
</evidence>
<keyword evidence="9" id="KW-0732">Signal</keyword>
<feature type="region of interest" description="Disordered" evidence="8">
    <location>
        <begin position="62"/>
        <end position="82"/>
    </location>
</feature>
<organism evidence="11 12">
    <name type="scientific">Stomoxys calcitrans</name>
    <name type="common">Stable fly</name>
    <name type="synonym">Conops calcitrans</name>
    <dbReference type="NCBI Taxonomy" id="35570"/>
    <lineage>
        <taxon>Eukaryota</taxon>
        <taxon>Metazoa</taxon>
        <taxon>Ecdysozoa</taxon>
        <taxon>Arthropoda</taxon>
        <taxon>Hexapoda</taxon>
        <taxon>Insecta</taxon>
        <taxon>Pterygota</taxon>
        <taxon>Neoptera</taxon>
        <taxon>Endopterygota</taxon>
        <taxon>Diptera</taxon>
        <taxon>Brachycera</taxon>
        <taxon>Muscomorpha</taxon>
        <taxon>Muscoidea</taxon>
        <taxon>Muscidae</taxon>
        <taxon>Stomoxys</taxon>
    </lineage>
</organism>
<keyword evidence="12" id="KW-1185">Reference proteome</keyword>
<comment type="subcellular location">
    <subcellularLocation>
        <location evidence="1">Secreted</location>
    </subcellularLocation>
</comment>
<evidence type="ECO:0000256" key="5">
    <source>
        <dbReference type="ARBA" id="ARBA00022588"/>
    </source>
</evidence>
<keyword evidence="6" id="KW-0391">Immunity</keyword>
<evidence type="ECO:0000256" key="6">
    <source>
        <dbReference type="ARBA" id="ARBA00022859"/>
    </source>
</evidence>
<proteinExistence type="inferred from homology"/>
<feature type="domain" description="Attacin C-terminal" evidence="10">
    <location>
        <begin position="46"/>
        <end position="96"/>
    </location>
</feature>
<dbReference type="GO" id="GO:0045087">
    <property type="term" value="P:innate immune response"/>
    <property type="evidence" value="ECO:0007669"/>
    <property type="project" value="UniProtKB-KW"/>
</dbReference>
<evidence type="ECO:0000256" key="1">
    <source>
        <dbReference type="ARBA" id="ARBA00004613"/>
    </source>
</evidence>
<evidence type="ECO:0000259" key="10">
    <source>
        <dbReference type="Pfam" id="PF03769"/>
    </source>
</evidence>
<keyword evidence="5" id="KW-0399">Innate immunity</keyword>
<dbReference type="GO" id="GO:0005576">
    <property type="term" value="C:extracellular region"/>
    <property type="evidence" value="ECO:0007669"/>
    <property type="project" value="UniProtKB-SubCell"/>
</dbReference>
<keyword evidence="3" id="KW-0964">Secreted</keyword>
<sequence length="96" mass="10442">MKFFGLYLLVACILAFAHATPQSPPAQIKDPKIYASGGGSPKDGYNVNVDVRKNVWESQNGRHSIDATGGYSQHLGGPYGNSRPDFRGGASYTYRF</sequence>
<name>A0A1I8PF92_STOCA</name>
<dbReference type="Proteomes" id="UP000095300">
    <property type="component" value="Unassembled WGS sequence"/>
</dbReference>